<dbReference type="FunFam" id="2.40.110.10:FF:000002">
    <property type="entry name" value="Acyl-CoA dehydrogenase fadE12"/>
    <property type="match status" value="1"/>
</dbReference>
<dbReference type="GeneID" id="81424133"/>
<feature type="domain" description="Acyl-CoA oxidase/dehydrogenase middle" evidence="9">
    <location>
        <begin position="146"/>
        <end position="248"/>
    </location>
</feature>
<evidence type="ECO:0000313" key="11">
    <source>
        <dbReference type="EMBL" id="KAJ5176955.1"/>
    </source>
</evidence>
<gene>
    <name evidence="11" type="ORF">N7482_002832</name>
</gene>
<reference evidence="11" key="1">
    <citation type="submission" date="2022-11" db="EMBL/GenBank/DDBJ databases">
        <authorList>
            <person name="Petersen C."/>
        </authorList>
    </citation>
    <scope>NUCLEOTIDE SEQUENCE</scope>
    <source>
        <strain evidence="11">IBT 26290</strain>
    </source>
</reference>
<evidence type="ECO:0000259" key="10">
    <source>
        <dbReference type="Pfam" id="PF02771"/>
    </source>
</evidence>
<dbReference type="GO" id="GO:0033539">
    <property type="term" value="P:fatty acid beta-oxidation using acyl-CoA dehydrogenase"/>
    <property type="evidence" value="ECO:0007669"/>
    <property type="project" value="TreeGrafter"/>
</dbReference>
<protein>
    <submittedName>
        <fullName evidence="11">Acyl-CoA dehydrogenase family member 11</fullName>
    </submittedName>
</protein>
<comment type="cofactor">
    <cofactor evidence="1 7">
        <name>FAD</name>
        <dbReference type="ChEBI" id="CHEBI:57692"/>
    </cofactor>
</comment>
<dbReference type="GO" id="GO:0005737">
    <property type="term" value="C:cytoplasm"/>
    <property type="evidence" value="ECO:0007669"/>
    <property type="project" value="TreeGrafter"/>
</dbReference>
<evidence type="ECO:0000256" key="3">
    <source>
        <dbReference type="ARBA" id="ARBA00011738"/>
    </source>
</evidence>
<evidence type="ECO:0000313" key="12">
    <source>
        <dbReference type="Proteomes" id="UP001149163"/>
    </source>
</evidence>
<evidence type="ECO:0000256" key="4">
    <source>
        <dbReference type="ARBA" id="ARBA00022630"/>
    </source>
</evidence>
<dbReference type="OrthoDB" id="434771at2759"/>
<dbReference type="InterPro" id="IPR046373">
    <property type="entry name" value="Acyl-CoA_Oxase/DH_mid-dom_sf"/>
</dbReference>
<keyword evidence="5 7" id="KW-0274">FAD</keyword>
<dbReference type="InterPro" id="IPR009075">
    <property type="entry name" value="AcylCo_DH/oxidase_C"/>
</dbReference>
<dbReference type="GO" id="GO:0050660">
    <property type="term" value="F:flavin adenine dinucleotide binding"/>
    <property type="evidence" value="ECO:0007669"/>
    <property type="project" value="InterPro"/>
</dbReference>
<comment type="similarity">
    <text evidence="2 7">Belongs to the acyl-CoA dehydrogenase family.</text>
</comment>
<dbReference type="Pfam" id="PF02771">
    <property type="entry name" value="Acyl-CoA_dh_N"/>
    <property type="match status" value="1"/>
</dbReference>
<dbReference type="RefSeq" id="XP_056548563.1">
    <property type="nucleotide sequence ID" value="XM_056684957.1"/>
</dbReference>
<evidence type="ECO:0000256" key="5">
    <source>
        <dbReference type="ARBA" id="ARBA00022827"/>
    </source>
</evidence>
<dbReference type="Pfam" id="PF00441">
    <property type="entry name" value="Acyl-CoA_dh_1"/>
    <property type="match status" value="1"/>
</dbReference>
<reference evidence="11" key="2">
    <citation type="journal article" date="2023" name="IMA Fungus">
        <title>Comparative genomic study of the Penicillium genus elucidates a diverse pangenome and 15 lateral gene transfer events.</title>
        <authorList>
            <person name="Petersen C."/>
            <person name="Sorensen T."/>
            <person name="Nielsen M.R."/>
            <person name="Sondergaard T.E."/>
            <person name="Sorensen J.L."/>
            <person name="Fitzpatrick D.A."/>
            <person name="Frisvad J.C."/>
            <person name="Nielsen K.L."/>
        </authorList>
    </citation>
    <scope>NUCLEOTIDE SEQUENCE</scope>
    <source>
        <strain evidence="11">IBT 26290</strain>
    </source>
</reference>
<feature type="domain" description="Acyl-CoA dehydrogenase/oxidase C-terminal" evidence="8">
    <location>
        <begin position="260"/>
        <end position="411"/>
    </location>
</feature>
<evidence type="ECO:0000256" key="2">
    <source>
        <dbReference type="ARBA" id="ARBA00009347"/>
    </source>
</evidence>
<evidence type="ECO:0000256" key="1">
    <source>
        <dbReference type="ARBA" id="ARBA00001974"/>
    </source>
</evidence>
<keyword evidence="6 7" id="KW-0560">Oxidoreductase</keyword>
<evidence type="ECO:0000256" key="6">
    <source>
        <dbReference type="ARBA" id="ARBA00023002"/>
    </source>
</evidence>
<dbReference type="Pfam" id="PF02770">
    <property type="entry name" value="Acyl-CoA_dh_M"/>
    <property type="match status" value="1"/>
</dbReference>
<dbReference type="Gene3D" id="1.10.540.10">
    <property type="entry name" value="Acyl-CoA dehydrogenase/oxidase, N-terminal domain"/>
    <property type="match status" value="1"/>
</dbReference>
<sequence>MSASTRIPPIAQPFVSDRAKKALDLVEEFVEKDCIPADAVFSAQLGEGEKRWQTTPAVMEELKAKAKKLGLWNMFLPKKHFSQGAGYSNVEYGLMAELLGKSKVASEATNNAAPDTGNMEVLAKYGNDAQKQQWLAPLLEGNIRSAFLMTEPDIASSDATNIEMEIRREGNEYVLNGSKWWSSGAGDPRCKIYLVMGKSDPNNRDTYRQQSVVLVPADAPGITVHRMLQVYGYDDAPHGHGHITFKDVRVPVANMVLGEGRGFEIIQGRLGPGRIHHAMRTIGAAERALEWMIARVNDERKQTFGKPLSAHGVILEWIAKSRIEVDAARLIVLNAAIKIDQGDAKSALKEIAQAKVLVPQTALAIIDRAVQAYGAAGVCQDTPLAYMWAGIRTLRIADGPDEVHLQQLGRRENNSRKEAVVAKLKWQQQESDRLLIASGFKAKSHL</sequence>
<evidence type="ECO:0000256" key="7">
    <source>
        <dbReference type="RuleBase" id="RU362125"/>
    </source>
</evidence>
<dbReference type="InterPro" id="IPR036250">
    <property type="entry name" value="AcylCo_DH-like_C"/>
</dbReference>
<dbReference type="Gene3D" id="1.20.140.10">
    <property type="entry name" value="Butyryl-CoA Dehydrogenase, subunit A, domain 3"/>
    <property type="match status" value="1"/>
</dbReference>
<organism evidence="11 12">
    <name type="scientific">Penicillium canariense</name>
    <dbReference type="NCBI Taxonomy" id="189055"/>
    <lineage>
        <taxon>Eukaryota</taxon>
        <taxon>Fungi</taxon>
        <taxon>Dikarya</taxon>
        <taxon>Ascomycota</taxon>
        <taxon>Pezizomycotina</taxon>
        <taxon>Eurotiomycetes</taxon>
        <taxon>Eurotiomycetidae</taxon>
        <taxon>Eurotiales</taxon>
        <taxon>Aspergillaceae</taxon>
        <taxon>Penicillium</taxon>
    </lineage>
</organism>
<dbReference type="Gene3D" id="2.40.110.10">
    <property type="entry name" value="Butyryl-CoA Dehydrogenase, subunit A, domain 2"/>
    <property type="match status" value="1"/>
</dbReference>
<comment type="subunit">
    <text evidence="3">Homodimer.</text>
</comment>
<dbReference type="PANTHER" id="PTHR48083">
    <property type="entry name" value="MEDIUM-CHAIN SPECIFIC ACYL-COA DEHYDROGENASE, MITOCHONDRIAL-RELATED"/>
    <property type="match status" value="1"/>
</dbReference>
<keyword evidence="4 7" id="KW-0285">Flavoprotein</keyword>
<proteinExistence type="inferred from homology"/>
<dbReference type="AlphaFoldDB" id="A0A9W9IGT4"/>
<dbReference type="Proteomes" id="UP001149163">
    <property type="component" value="Unassembled WGS sequence"/>
</dbReference>
<keyword evidence="12" id="KW-1185">Reference proteome</keyword>
<dbReference type="InterPro" id="IPR006091">
    <property type="entry name" value="Acyl-CoA_Oxase/DH_mid-dom"/>
</dbReference>
<dbReference type="InterPro" id="IPR013786">
    <property type="entry name" value="AcylCoA_DH/ox_N"/>
</dbReference>
<dbReference type="EMBL" id="JAPQKN010000001">
    <property type="protein sequence ID" value="KAJ5176955.1"/>
    <property type="molecule type" value="Genomic_DNA"/>
</dbReference>
<dbReference type="PANTHER" id="PTHR48083:SF13">
    <property type="entry name" value="ACYL-COA DEHYDROGENASE FAMILY MEMBER 11"/>
    <property type="match status" value="1"/>
</dbReference>
<feature type="domain" description="Acyl-CoA dehydrogenase/oxidase N-terminal" evidence="10">
    <location>
        <begin position="23"/>
        <end position="141"/>
    </location>
</feature>
<dbReference type="InterPro" id="IPR050741">
    <property type="entry name" value="Acyl-CoA_dehydrogenase"/>
</dbReference>
<dbReference type="SUPFAM" id="SSF56645">
    <property type="entry name" value="Acyl-CoA dehydrogenase NM domain-like"/>
    <property type="match status" value="1"/>
</dbReference>
<accession>A0A9W9IGT4</accession>
<dbReference type="InterPro" id="IPR037069">
    <property type="entry name" value="AcylCoA_DH/ox_N_sf"/>
</dbReference>
<name>A0A9W9IGT4_9EURO</name>
<evidence type="ECO:0000259" key="9">
    <source>
        <dbReference type="Pfam" id="PF02770"/>
    </source>
</evidence>
<dbReference type="InterPro" id="IPR009100">
    <property type="entry name" value="AcylCoA_DH/oxidase_NM_dom_sf"/>
</dbReference>
<dbReference type="SUPFAM" id="SSF47203">
    <property type="entry name" value="Acyl-CoA dehydrogenase C-terminal domain-like"/>
    <property type="match status" value="1"/>
</dbReference>
<evidence type="ECO:0000259" key="8">
    <source>
        <dbReference type="Pfam" id="PF00441"/>
    </source>
</evidence>
<dbReference type="GO" id="GO:0003995">
    <property type="term" value="F:acyl-CoA dehydrogenase activity"/>
    <property type="evidence" value="ECO:0007669"/>
    <property type="project" value="TreeGrafter"/>
</dbReference>
<comment type="caution">
    <text evidence="11">The sequence shown here is derived from an EMBL/GenBank/DDBJ whole genome shotgun (WGS) entry which is preliminary data.</text>
</comment>